<sequence length="119" mass="13714">MDRKDTLLNYFDTVDDSNLTVILKAEVVKLIDNNEEIKQQTYDISFEKVINIPSSIVDQYNQVNQSAFQLSSPQKTIPRLELKSTTNDFDEIELTKNQNIEFDLIHDLHNCSIVAPPNE</sequence>
<accession>A0A9W4WU09</accession>
<evidence type="ECO:0000313" key="1">
    <source>
        <dbReference type="EMBL" id="CAI2172093.1"/>
    </source>
</evidence>
<organism evidence="1 2">
    <name type="scientific">Funneliformis geosporum</name>
    <dbReference type="NCBI Taxonomy" id="1117311"/>
    <lineage>
        <taxon>Eukaryota</taxon>
        <taxon>Fungi</taxon>
        <taxon>Fungi incertae sedis</taxon>
        <taxon>Mucoromycota</taxon>
        <taxon>Glomeromycotina</taxon>
        <taxon>Glomeromycetes</taxon>
        <taxon>Glomerales</taxon>
        <taxon>Glomeraceae</taxon>
        <taxon>Funneliformis</taxon>
    </lineage>
</organism>
<proteinExistence type="predicted"/>
<name>A0A9W4WU09_9GLOM</name>
<dbReference type="AlphaFoldDB" id="A0A9W4WU09"/>
<protein>
    <submittedName>
        <fullName evidence="1">15210_t:CDS:1</fullName>
    </submittedName>
</protein>
<comment type="caution">
    <text evidence="1">The sequence shown here is derived from an EMBL/GenBank/DDBJ whole genome shotgun (WGS) entry which is preliminary data.</text>
</comment>
<evidence type="ECO:0000313" key="2">
    <source>
        <dbReference type="Proteomes" id="UP001153678"/>
    </source>
</evidence>
<dbReference type="Proteomes" id="UP001153678">
    <property type="component" value="Unassembled WGS sequence"/>
</dbReference>
<dbReference type="EMBL" id="CAMKVN010000895">
    <property type="protein sequence ID" value="CAI2172093.1"/>
    <property type="molecule type" value="Genomic_DNA"/>
</dbReference>
<keyword evidence="2" id="KW-1185">Reference proteome</keyword>
<gene>
    <name evidence="1" type="ORF">FWILDA_LOCUS5406</name>
</gene>
<reference evidence="1" key="1">
    <citation type="submission" date="2022-08" db="EMBL/GenBank/DDBJ databases">
        <authorList>
            <person name="Kallberg Y."/>
            <person name="Tangrot J."/>
            <person name="Rosling A."/>
        </authorList>
    </citation>
    <scope>NUCLEOTIDE SEQUENCE</scope>
    <source>
        <strain evidence="1">Wild A</strain>
    </source>
</reference>
<dbReference type="OrthoDB" id="2445816at2759"/>